<comment type="caution">
    <text evidence="1">The sequence shown here is derived from an EMBL/GenBank/DDBJ whole genome shotgun (WGS) entry which is preliminary data.</text>
</comment>
<dbReference type="Proteomes" id="UP001372338">
    <property type="component" value="Unassembled WGS sequence"/>
</dbReference>
<dbReference type="AlphaFoldDB" id="A0AAN9E1F9"/>
<proteinExistence type="predicted"/>
<dbReference type="InterPro" id="IPR011989">
    <property type="entry name" value="ARM-like"/>
</dbReference>
<organism evidence="1 2">
    <name type="scientific">Crotalaria pallida</name>
    <name type="common">Smooth rattlebox</name>
    <name type="synonym">Crotalaria striata</name>
    <dbReference type="NCBI Taxonomy" id="3830"/>
    <lineage>
        <taxon>Eukaryota</taxon>
        <taxon>Viridiplantae</taxon>
        <taxon>Streptophyta</taxon>
        <taxon>Embryophyta</taxon>
        <taxon>Tracheophyta</taxon>
        <taxon>Spermatophyta</taxon>
        <taxon>Magnoliopsida</taxon>
        <taxon>eudicotyledons</taxon>
        <taxon>Gunneridae</taxon>
        <taxon>Pentapetalae</taxon>
        <taxon>rosids</taxon>
        <taxon>fabids</taxon>
        <taxon>Fabales</taxon>
        <taxon>Fabaceae</taxon>
        <taxon>Papilionoideae</taxon>
        <taxon>50 kb inversion clade</taxon>
        <taxon>genistoids sensu lato</taxon>
        <taxon>core genistoids</taxon>
        <taxon>Crotalarieae</taxon>
        <taxon>Crotalaria</taxon>
    </lineage>
</organism>
<dbReference type="EMBL" id="JAYWIO010000008">
    <property type="protein sequence ID" value="KAK7244723.1"/>
    <property type="molecule type" value="Genomic_DNA"/>
</dbReference>
<name>A0AAN9E1F9_CROPI</name>
<evidence type="ECO:0000313" key="2">
    <source>
        <dbReference type="Proteomes" id="UP001372338"/>
    </source>
</evidence>
<dbReference type="Gene3D" id="1.25.10.10">
    <property type="entry name" value="Leucine-rich Repeat Variant"/>
    <property type="match status" value="1"/>
</dbReference>
<protein>
    <submittedName>
        <fullName evidence="1">Uncharacterized protein</fullName>
    </submittedName>
</protein>
<gene>
    <name evidence="1" type="ORF">RIF29_39549</name>
</gene>
<reference evidence="1 2" key="1">
    <citation type="submission" date="2024-01" db="EMBL/GenBank/DDBJ databases">
        <title>The genomes of 5 underutilized Papilionoideae crops provide insights into root nodulation and disease resistanc.</title>
        <authorList>
            <person name="Yuan L."/>
        </authorList>
    </citation>
    <scope>NUCLEOTIDE SEQUENCE [LARGE SCALE GENOMIC DNA]</scope>
    <source>
        <strain evidence="1">ZHUSHIDOU_FW_LH</strain>
        <tissue evidence="1">Leaf</tissue>
    </source>
</reference>
<evidence type="ECO:0000313" key="1">
    <source>
        <dbReference type="EMBL" id="KAK7244723.1"/>
    </source>
</evidence>
<sequence>MPTLVTLAQLEDEVAPCKLLQLLLKASQDKKFVSEEADRALGIIVGSMTHLPLLQKLMAYVSHKNLRVGAKAAVSLTNCVSKMGLEEMEEFGLGELIEVGCQKWDDARQFMKYLHFDLGVGNSCANQTQTWEEIKFMCLESLPKTFHSLHWRNFGPDSLKSLNVAKVVVVFVSIAGVVMTTLGKTWATDDLELTAA</sequence>
<keyword evidence="2" id="KW-1185">Reference proteome</keyword>
<accession>A0AAN9E1F9</accession>